<gene>
    <name evidence="1" type="ORF">FLONG3_10102</name>
</gene>
<dbReference type="Proteomes" id="UP000266234">
    <property type="component" value="Unassembled WGS sequence"/>
</dbReference>
<proteinExistence type="predicted"/>
<dbReference type="EMBL" id="PXOG01000279">
    <property type="protein sequence ID" value="RGP62880.1"/>
    <property type="molecule type" value="Genomic_DNA"/>
</dbReference>
<reference evidence="1 2" key="1">
    <citation type="journal article" date="2018" name="PLoS Pathog.">
        <title>Evolution of structural diversity of trichothecenes, a family of toxins produced by plant pathogenic and entomopathogenic fungi.</title>
        <authorList>
            <person name="Proctor R.H."/>
            <person name="McCormick S.P."/>
            <person name="Kim H.S."/>
            <person name="Cardoza R.E."/>
            <person name="Stanley A.M."/>
            <person name="Lindo L."/>
            <person name="Kelly A."/>
            <person name="Brown D.W."/>
            <person name="Lee T."/>
            <person name="Vaughan M.M."/>
            <person name="Alexander N.J."/>
            <person name="Busman M."/>
            <person name="Gutierrez S."/>
        </authorList>
    </citation>
    <scope>NUCLEOTIDE SEQUENCE [LARGE SCALE GENOMIC DNA]</scope>
    <source>
        <strain evidence="1 2">NRRL 20695</strain>
    </source>
</reference>
<sequence length="244" mass="27411">MRHSPKIETTHLSQQNAAVYTKLVNNKVFRVAGRAGLINPVHFDVKEGGMISLTDVALRLVNDTNKFKTHEQDTTLWLDEKAVELSRDLREILNAHGFWDQGHQSVKYLRDGLLHGRNMTPDNILEGLTKVMLGVKYDLDALDSVLGDVKECDDYLVPAIILRRLTTCSKALYVNYDTGKLTGRTLVAWSEVTDFITSPVRVAKFFGGISNGYHQLIKFRQKAIDNAQVPEDPASPEDFSDPNN</sequence>
<accession>A0A395RRW5</accession>
<dbReference type="OrthoDB" id="4159781at2759"/>
<evidence type="ECO:0000313" key="1">
    <source>
        <dbReference type="EMBL" id="RGP62880.1"/>
    </source>
</evidence>
<keyword evidence="2" id="KW-1185">Reference proteome</keyword>
<evidence type="ECO:0000313" key="2">
    <source>
        <dbReference type="Proteomes" id="UP000266234"/>
    </source>
</evidence>
<protein>
    <submittedName>
        <fullName evidence="1">Uncharacterized protein</fullName>
    </submittedName>
</protein>
<name>A0A395RRW5_9HYPO</name>
<dbReference type="AlphaFoldDB" id="A0A395RRW5"/>
<comment type="caution">
    <text evidence="1">The sequence shown here is derived from an EMBL/GenBank/DDBJ whole genome shotgun (WGS) entry which is preliminary data.</text>
</comment>
<organism evidence="1 2">
    <name type="scientific">Fusarium longipes</name>
    <dbReference type="NCBI Taxonomy" id="694270"/>
    <lineage>
        <taxon>Eukaryota</taxon>
        <taxon>Fungi</taxon>
        <taxon>Dikarya</taxon>
        <taxon>Ascomycota</taxon>
        <taxon>Pezizomycotina</taxon>
        <taxon>Sordariomycetes</taxon>
        <taxon>Hypocreomycetidae</taxon>
        <taxon>Hypocreales</taxon>
        <taxon>Nectriaceae</taxon>
        <taxon>Fusarium</taxon>
    </lineage>
</organism>